<organism evidence="1 2">
    <name type="scientific">Novimethylophilus kurashikiensis</name>
    <dbReference type="NCBI Taxonomy" id="1825523"/>
    <lineage>
        <taxon>Bacteria</taxon>
        <taxon>Pseudomonadati</taxon>
        <taxon>Pseudomonadota</taxon>
        <taxon>Betaproteobacteria</taxon>
        <taxon>Nitrosomonadales</taxon>
        <taxon>Methylophilaceae</taxon>
        <taxon>Novimethylophilus</taxon>
    </lineage>
</organism>
<evidence type="ECO:0000313" key="1">
    <source>
        <dbReference type="EMBL" id="GBG14542.1"/>
    </source>
</evidence>
<dbReference type="Proteomes" id="UP000245081">
    <property type="component" value="Unassembled WGS sequence"/>
</dbReference>
<name>A0A2R5F8H0_9PROT</name>
<reference evidence="1 2" key="1">
    <citation type="journal article" date="2018" name="Environ. Microbiol.">
        <title>Isolation and genomic characterization of Novimethylophilus kurashikiensis gen. nov. sp. nov., a new lanthanide-dependent methylotrophic species of Methylophilaceae.</title>
        <authorList>
            <person name="Lv H."/>
            <person name="Sahin N."/>
            <person name="Tani A."/>
        </authorList>
    </citation>
    <scope>NUCLEOTIDE SEQUENCE [LARGE SCALE GENOMIC DNA]</scope>
    <source>
        <strain evidence="1 2">La2-4</strain>
    </source>
</reference>
<proteinExistence type="predicted"/>
<protein>
    <submittedName>
        <fullName evidence="1">Serine acetyltransferase</fullName>
    </submittedName>
</protein>
<dbReference type="AlphaFoldDB" id="A0A2R5F8H0"/>
<gene>
    <name evidence="1" type="ORF">NMK_2141</name>
</gene>
<evidence type="ECO:0000313" key="2">
    <source>
        <dbReference type="Proteomes" id="UP000245081"/>
    </source>
</evidence>
<sequence>MAKLKPIDFKFEAKAGEPLEFRSEVSVLDSTGEFSLTIPDVLAEIAKRIAISHRMYGVDIDRPRTHLRVTGKTLSNCKNFIKHVAEEYLKVEVFEEFVIVYSQESKVAYMKDADGTLYPNGTFCSKSYEDGKASWGGKLDATRGAEYYQIGLKARVFKKITYTRDSGSSTDYEWMTDTQATQLGPWAKKLNAIIGLNWPRSGQRDGYQVGRLPQLPYTEEGAMFFANMLMSMCQLADRLDAFFGNNEHVKRAIEQQANLLLPGPSKEFL</sequence>
<dbReference type="EMBL" id="BDOQ01000008">
    <property type="protein sequence ID" value="GBG14542.1"/>
    <property type="molecule type" value="Genomic_DNA"/>
</dbReference>
<dbReference type="GO" id="GO:0016740">
    <property type="term" value="F:transferase activity"/>
    <property type="evidence" value="ECO:0007669"/>
    <property type="project" value="UniProtKB-KW"/>
</dbReference>
<dbReference type="RefSeq" id="WP_109015731.1">
    <property type="nucleotide sequence ID" value="NZ_BDOQ01000008.1"/>
</dbReference>
<comment type="caution">
    <text evidence="1">The sequence shown here is derived from an EMBL/GenBank/DDBJ whole genome shotgun (WGS) entry which is preliminary data.</text>
</comment>
<accession>A0A2R5F8H0</accession>
<keyword evidence="1" id="KW-0808">Transferase</keyword>
<keyword evidence="2" id="KW-1185">Reference proteome</keyword>